<evidence type="ECO:0000256" key="2">
    <source>
        <dbReference type="ARBA" id="ARBA00023235"/>
    </source>
</evidence>
<dbReference type="InterPro" id="IPR008880">
    <property type="entry name" value="Trigger_fac_C"/>
</dbReference>
<organism evidence="6">
    <name type="scientific">Sulfurihydrogenibium azorense</name>
    <dbReference type="NCBI Taxonomy" id="309806"/>
    <lineage>
        <taxon>Bacteria</taxon>
        <taxon>Pseudomonadati</taxon>
        <taxon>Aquificota</taxon>
        <taxon>Aquificia</taxon>
        <taxon>Aquificales</taxon>
        <taxon>Hydrogenothermaceae</taxon>
        <taxon>Sulfurihydrogenibium</taxon>
    </lineage>
</organism>
<evidence type="ECO:0000259" key="5">
    <source>
        <dbReference type="Pfam" id="PF05698"/>
    </source>
</evidence>
<feature type="domain" description="Trigger factor C-terminal" evidence="5">
    <location>
        <begin position="40"/>
        <end position="193"/>
    </location>
</feature>
<accession>A0A831YD79</accession>
<dbReference type="EMBL" id="DSFC01000250">
    <property type="protein sequence ID" value="HEV09626.1"/>
    <property type="molecule type" value="Genomic_DNA"/>
</dbReference>
<keyword evidence="2 6" id="KW-0413">Isomerase</keyword>
<keyword evidence="3" id="KW-0175">Coiled coil</keyword>
<proteinExistence type="predicted"/>
<dbReference type="EC" id="5.2.1.8" evidence="6"/>
<evidence type="ECO:0000256" key="4">
    <source>
        <dbReference type="SAM" id="MobiDB-lite"/>
    </source>
</evidence>
<comment type="caution">
    <text evidence="6">The sequence shown here is derived from an EMBL/GenBank/DDBJ whole genome shotgun (WGS) entry which is preliminary data.</text>
</comment>
<dbReference type="GO" id="GO:0006457">
    <property type="term" value="P:protein folding"/>
    <property type="evidence" value="ECO:0007669"/>
    <property type="project" value="InterPro"/>
</dbReference>
<dbReference type="GO" id="GO:0015031">
    <property type="term" value="P:protein transport"/>
    <property type="evidence" value="ECO:0007669"/>
    <property type="project" value="InterPro"/>
</dbReference>
<evidence type="ECO:0000313" key="6">
    <source>
        <dbReference type="EMBL" id="HEV09626.1"/>
    </source>
</evidence>
<dbReference type="InterPro" id="IPR037041">
    <property type="entry name" value="Trigger_fac_C_sf"/>
</dbReference>
<feature type="coiled-coil region" evidence="3">
    <location>
        <begin position="37"/>
        <end position="68"/>
    </location>
</feature>
<protein>
    <submittedName>
        <fullName evidence="6">Trigger factor</fullName>
        <ecNumber evidence="6">5.2.1.8</ecNumber>
    </submittedName>
</protein>
<feature type="non-terminal residue" evidence="6">
    <location>
        <position position="1"/>
    </location>
</feature>
<dbReference type="InterPro" id="IPR027304">
    <property type="entry name" value="Trigger_fact/SurA_dom_sf"/>
</dbReference>
<dbReference type="Proteomes" id="UP000885621">
    <property type="component" value="Unassembled WGS sequence"/>
</dbReference>
<dbReference type="GO" id="GO:0003755">
    <property type="term" value="F:peptidyl-prolyl cis-trans isomerase activity"/>
    <property type="evidence" value="ECO:0007669"/>
    <property type="project" value="UniProtKB-KW"/>
</dbReference>
<feature type="compositionally biased region" description="Basic and acidic residues" evidence="4">
    <location>
        <begin position="197"/>
        <end position="215"/>
    </location>
</feature>
<gene>
    <name evidence="6" type="primary">tig</name>
    <name evidence="6" type="ORF">ENO34_04410</name>
</gene>
<sequence>EKGEEIGKAKVEIQILEVKKKIVPEFNDEFVKKIGLGENVEEAKNKIREDLQKQIENIKKQEVQQKILDKIASEYDFPVPASLLEMEVQNLAQRYVQQLKSYGINPNADMLEAAREGITKTAINNIRVMFVLTKIAEKEGLTVSDEELDREIERLAQSYQTNPAEFKEYLKERNLIEGIRSDILRQKALDILTQKANIKEVEPKQENTQPEEKNG</sequence>
<dbReference type="Pfam" id="PF05698">
    <property type="entry name" value="Trigger_C"/>
    <property type="match status" value="1"/>
</dbReference>
<feature type="region of interest" description="Disordered" evidence="4">
    <location>
        <begin position="196"/>
        <end position="215"/>
    </location>
</feature>
<keyword evidence="1" id="KW-0697">Rotamase</keyword>
<dbReference type="Gene3D" id="1.10.3120.10">
    <property type="entry name" value="Trigger factor, C-terminal domain"/>
    <property type="match status" value="1"/>
</dbReference>
<dbReference type="SUPFAM" id="SSF109998">
    <property type="entry name" value="Triger factor/SurA peptide-binding domain-like"/>
    <property type="match status" value="1"/>
</dbReference>
<evidence type="ECO:0000256" key="3">
    <source>
        <dbReference type="SAM" id="Coils"/>
    </source>
</evidence>
<evidence type="ECO:0000256" key="1">
    <source>
        <dbReference type="ARBA" id="ARBA00023110"/>
    </source>
</evidence>
<name>A0A831YD79_9AQUI</name>
<reference evidence="6" key="1">
    <citation type="journal article" date="2020" name="mSystems">
        <title>Genome- and Community-Level Interaction Insights into Carbon Utilization and Element Cycling Functions of Hydrothermarchaeota in Hydrothermal Sediment.</title>
        <authorList>
            <person name="Zhou Z."/>
            <person name="Liu Y."/>
            <person name="Xu W."/>
            <person name="Pan J."/>
            <person name="Luo Z.H."/>
            <person name="Li M."/>
        </authorList>
    </citation>
    <scope>NUCLEOTIDE SEQUENCE [LARGE SCALE GENOMIC DNA]</scope>
    <source>
        <strain evidence="6">SpSt-1257</strain>
    </source>
</reference>
<dbReference type="AlphaFoldDB" id="A0A831YD79"/>